<proteinExistence type="predicted"/>
<dbReference type="Proteomes" id="UP000269352">
    <property type="component" value="Unassembled WGS sequence"/>
</dbReference>
<protein>
    <submittedName>
        <fullName evidence="2">Uncharacterized protein</fullName>
    </submittedName>
</protein>
<keyword evidence="3" id="KW-1185">Reference proteome</keyword>
<dbReference type="EMBL" id="BGZN01000014">
    <property type="protein sequence ID" value="GBR73618.1"/>
    <property type="molecule type" value="Genomic_DNA"/>
</dbReference>
<feature type="compositionally biased region" description="Low complexity" evidence="1">
    <location>
        <begin position="7"/>
        <end position="27"/>
    </location>
</feature>
<organism evidence="2 3">
    <name type="scientific">Termititenax aidoneus</name>
    <dbReference type="NCBI Taxonomy" id="2218524"/>
    <lineage>
        <taxon>Bacteria</taxon>
        <taxon>Bacillati</taxon>
        <taxon>Candidatus Margulisiibacteriota</taxon>
        <taxon>Candidatus Termititenacia</taxon>
        <taxon>Candidatus Termititenacales</taxon>
        <taxon>Candidatus Termititenacaceae</taxon>
        <taxon>Candidatus Termititenax</taxon>
    </lineage>
</organism>
<sequence length="115" mass="13237">MKLDHLQQAQTQQAQQAQKALQASKPQQNRDELAKAFLASWALADKAAEVAQADKKQKQEEQKKRQRHFTKEDYEGYNELDDILAEIDARLEKMLEIAKQMETAESNFTSDSEVK</sequence>
<feature type="region of interest" description="Disordered" evidence="1">
    <location>
        <begin position="1"/>
        <end position="29"/>
    </location>
</feature>
<reference evidence="2 3" key="1">
    <citation type="journal article" date="2019" name="ISME J.">
        <title>Genome analyses of uncultured TG2/ZB3 bacteria in 'Margulisbacteria' specifically attached to ectosymbiotic spirochetes of protists in the termite gut.</title>
        <authorList>
            <person name="Utami Y.D."/>
            <person name="Kuwahara H."/>
            <person name="Igai K."/>
            <person name="Murakami T."/>
            <person name="Sugaya K."/>
            <person name="Morikawa T."/>
            <person name="Nagura Y."/>
            <person name="Yuki M."/>
            <person name="Deevong P."/>
            <person name="Inoue T."/>
            <person name="Kihara K."/>
            <person name="Lo N."/>
            <person name="Yamada A."/>
            <person name="Ohkuma M."/>
            <person name="Hongoh Y."/>
        </authorList>
    </citation>
    <scope>NUCLEOTIDE SEQUENCE [LARGE SCALE GENOMIC DNA]</scope>
    <source>
        <strain evidence="2">NkOx7-01</strain>
    </source>
</reference>
<accession>A0A388TBC8</accession>
<name>A0A388TBC8_TERA1</name>
<evidence type="ECO:0000256" key="1">
    <source>
        <dbReference type="SAM" id="MobiDB-lite"/>
    </source>
</evidence>
<comment type="caution">
    <text evidence="2">The sequence shown here is derived from an EMBL/GenBank/DDBJ whole genome shotgun (WGS) entry which is preliminary data.</text>
</comment>
<dbReference type="AlphaFoldDB" id="A0A388TBC8"/>
<evidence type="ECO:0000313" key="2">
    <source>
        <dbReference type="EMBL" id="GBR73618.1"/>
    </source>
</evidence>
<gene>
    <name evidence="2" type="ORF">NO1_0961</name>
</gene>
<evidence type="ECO:0000313" key="3">
    <source>
        <dbReference type="Proteomes" id="UP000269352"/>
    </source>
</evidence>
<feature type="region of interest" description="Disordered" evidence="1">
    <location>
        <begin position="52"/>
        <end position="72"/>
    </location>
</feature>